<feature type="non-terminal residue" evidence="1">
    <location>
        <position position="1"/>
    </location>
</feature>
<name>A0A356W7B1_9PROT</name>
<dbReference type="PANTHER" id="PTHR10443">
    <property type="entry name" value="MICROSOMAL DIPEPTIDASE"/>
    <property type="match status" value="1"/>
</dbReference>
<organism evidence="1 2">
    <name type="scientific">Hyphomonas atlantica</name>
    <dbReference type="NCBI Taxonomy" id="1280948"/>
    <lineage>
        <taxon>Bacteria</taxon>
        <taxon>Pseudomonadati</taxon>
        <taxon>Pseudomonadota</taxon>
        <taxon>Alphaproteobacteria</taxon>
        <taxon>Hyphomonadales</taxon>
        <taxon>Hyphomonadaceae</taxon>
        <taxon>Hyphomonas</taxon>
    </lineage>
</organism>
<evidence type="ECO:0000313" key="2">
    <source>
        <dbReference type="Proteomes" id="UP000263957"/>
    </source>
</evidence>
<dbReference type="PROSITE" id="PS51365">
    <property type="entry name" value="RENAL_DIPEPTIDASE_2"/>
    <property type="match status" value="1"/>
</dbReference>
<dbReference type="Pfam" id="PF01244">
    <property type="entry name" value="Peptidase_M19"/>
    <property type="match status" value="1"/>
</dbReference>
<dbReference type="GO" id="GO:0070573">
    <property type="term" value="F:metallodipeptidase activity"/>
    <property type="evidence" value="ECO:0007669"/>
    <property type="project" value="InterPro"/>
</dbReference>
<protein>
    <submittedName>
        <fullName evidence="1">Peptidase M19</fullName>
    </submittedName>
</protein>
<dbReference type="EMBL" id="DOGS01000238">
    <property type="protein sequence ID" value="HBQ49550.1"/>
    <property type="molecule type" value="Genomic_DNA"/>
</dbReference>
<dbReference type="Gene3D" id="3.20.20.140">
    <property type="entry name" value="Metal-dependent hydrolases"/>
    <property type="match status" value="1"/>
</dbReference>
<gene>
    <name evidence="1" type="ORF">DD728_11850</name>
</gene>
<dbReference type="InterPro" id="IPR032466">
    <property type="entry name" value="Metal_Hydrolase"/>
</dbReference>
<comment type="caution">
    <text evidence="1">The sequence shown here is derived from an EMBL/GenBank/DDBJ whole genome shotgun (WGS) entry which is preliminary data.</text>
</comment>
<reference evidence="1 2" key="1">
    <citation type="journal article" date="2018" name="Nat. Biotechnol.">
        <title>A standardized bacterial taxonomy based on genome phylogeny substantially revises the tree of life.</title>
        <authorList>
            <person name="Parks D.H."/>
            <person name="Chuvochina M."/>
            <person name="Waite D.W."/>
            <person name="Rinke C."/>
            <person name="Skarshewski A."/>
            <person name="Chaumeil P.A."/>
            <person name="Hugenholtz P."/>
        </authorList>
    </citation>
    <scope>NUCLEOTIDE SEQUENCE [LARGE SCALE GENOMIC DNA]</scope>
    <source>
        <strain evidence="1">UBA10378</strain>
    </source>
</reference>
<dbReference type="SUPFAM" id="SSF51556">
    <property type="entry name" value="Metallo-dependent hydrolases"/>
    <property type="match status" value="1"/>
</dbReference>
<dbReference type="InterPro" id="IPR008257">
    <property type="entry name" value="Pept_M19"/>
</dbReference>
<dbReference type="Proteomes" id="UP000263957">
    <property type="component" value="Unassembled WGS sequence"/>
</dbReference>
<accession>A0A356W7B1</accession>
<dbReference type="PANTHER" id="PTHR10443:SF12">
    <property type="entry name" value="DIPEPTIDASE"/>
    <property type="match status" value="1"/>
</dbReference>
<evidence type="ECO:0000313" key="1">
    <source>
        <dbReference type="EMBL" id="HBQ49550.1"/>
    </source>
</evidence>
<sequence length="226" mass="24515">DSATDLSASDLGGLTPLGEELIREANRLGMMIDASHAADSALEAIMEVSSTPVVLSHTGVSSLYDHPRNISDDLLRKVAADGGVIQINALGAYIEDLEPPAERVEAMEALSEEFNGISPFDLSSNERERYLARRQEINETYPMPLSSFEVFMDQMLHALAIVGPDHVGMGADWDGGGGVAGMEDVSDLPKVTERLLEEGYSKEDLEKIWGGNLLRIMRQAEAAKQN</sequence>
<dbReference type="GO" id="GO:0006508">
    <property type="term" value="P:proteolysis"/>
    <property type="evidence" value="ECO:0007669"/>
    <property type="project" value="InterPro"/>
</dbReference>
<proteinExistence type="predicted"/>
<dbReference type="AlphaFoldDB" id="A0A356W7B1"/>